<dbReference type="InterPro" id="IPR002182">
    <property type="entry name" value="NB-ARC"/>
</dbReference>
<accession>A0AAQ3PE59</accession>
<proteinExistence type="predicted"/>
<reference evidence="2 3" key="1">
    <citation type="journal article" date="2023" name="Life. Sci Alliance">
        <title>Evolutionary insights into 3D genome organization and epigenetic landscape of Vigna mungo.</title>
        <authorList>
            <person name="Junaid A."/>
            <person name="Singh B."/>
            <person name="Bhatia S."/>
        </authorList>
    </citation>
    <scope>NUCLEOTIDE SEQUENCE [LARGE SCALE GENOMIC DNA]</scope>
    <source>
        <strain evidence="2">Urdbean</strain>
    </source>
</reference>
<feature type="domain" description="RPW8" evidence="1">
    <location>
        <begin position="1"/>
        <end position="149"/>
    </location>
</feature>
<protein>
    <recommendedName>
        <fullName evidence="1">RPW8 domain-containing protein</fullName>
    </recommendedName>
</protein>
<evidence type="ECO:0000313" key="3">
    <source>
        <dbReference type="Proteomes" id="UP001374535"/>
    </source>
</evidence>
<name>A0AAQ3PE59_VIGMU</name>
<dbReference type="GO" id="GO:0043531">
    <property type="term" value="F:ADP binding"/>
    <property type="evidence" value="ECO:0007669"/>
    <property type="project" value="InterPro"/>
</dbReference>
<dbReference type="Pfam" id="PF05659">
    <property type="entry name" value="RPW8"/>
    <property type="match status" value="1"/>
</dbReference>
<evidence type="ECO:0000259" key="1">
    <source>
        <dbReference type="PROSITE" id="PS51153"/>
    </source>
</evidence>
<sequence>MAMVLDALVGHVLDELLSTVREMKDRAVKFRDTLEKLHSILEKVEPMARQIDGLNKRLDKPAKESQKLIDEMKKGKELVNECDKIDLWNCCYKASSQEKLQDLIDSISLYFQLDIQGNINVIVLENQMLLHQIHEKLVENVPRRIKGLCSPPEPPAFTVGLDVHLRALKFKLLKNYHVGSVLTVTGTGGSGKSTLAKKFCSDEEVKGMNVSISSSFTSRIRII</sequence>
<dbReference type="InterPro" id="IPR027417">
    <property type="entry name" value="P-loop_NTPase"/>
</dbReference>
<dbReference type="InterPro" id="IPR008808">
    <property type="entry name" value="Powdery_mildew-R_dom"/>
</dbReference>
<dbReference type="PROSITE" id="PS51153">
    <property type="entry name" value="RPW8"/>
    <property type="match status" value="1"/>
</dbReference>
<dbReference type="Pfam" id="PF00931">
    <property type="entry name" value="NB-ARC"/>
    <property type="match status" value="1"/>
</dbReference>
<dbReference type="EMBL" id="CP144700">
    <property type="protein sequence ID" value="WVZ25252.1"/>
    <property type="molecule type" value="Genomic_DNA"/>
</dbReference>
<dbReference type="AlphaFoldDB" id="A0AAQ3PE59"/>
<dbReference type="Gene3D" id="3.40.50.300">
    <property type="entry name" value="P-loop containing nucleotide triphosphate hydrolases"/>
    <property type="match status" value="1"/>
</dbReference>
<organism evidence="2 3">
    <name type="scientific">Vigna mungo</name>
    <name type="common">Black gram</name>
    <name type="synonym">Phaseolus mungo</name>
    <dbReference type="NCBI Taxonomy" id="3915"/>
    <lineage>
        <taxon>Eukaryota</taxon>
        <taxon>Viridiplantae</taxon>
        <taxon>Streptophyta</taxon>
        <taxon>Embryophyta</taxon>
        <taxon>Tracheophyta</taxon>
        <taxon>Spermatophyta</taxon>
        <taxon>Magnoliopsida</taxon>
        <taxon>eudicotyledons</taxon>
        <taxon>Gunneridae</taxon>
        <taxon>Pentapetalae</taxon>
        <taxon>rosids</taxon>
        <taxon>fabids</taxon>
        <taxon>Fabales</taxon>
        <taxon>Fabaceae</taxon>
        <taxon>Papilionoideae</taxon>
        <taxon>50 kb inversion clade</taxon>
        <taxon>NPAAA clade</taxon>
        <taxon>indigoferoid/millettioid clade</taxon>
        <taxon>Phaseoleae</taxon>
        <taxon>Vigna</taxon>
    </lineage>
</organism>
<dbReference type="Proteomes" id="UP001374535">
    <property type="component" value="Chromosome 1"/>
</dbReference>
<gene>
    <name evidence="2" type="ORF">V8G54_003796</name>
</gene>
<evidence type="ECO:0000313" key="2">
    <source>
        <dbReference type="EMBL" id="WVZ25252.1"/>
    </source>
</evidence>
<dbReference type="SUPFAM" id="SSF52540">
    <property type="entry name" value="P-loop containing nucleoside triphosphate hydrolases"/>
    <property type="match status" value="1"/>
</dbReference>
<keyword evidence="3" id="KW-1185">Reference proteome</keyword>